<dbReference type="EMBL" id="MU266533">
    <property type="protein sequence ID" value="KAH7921308.1"/>
    <property type="molecule type" value="Genomic_DNA"/>
</dbReference>
<name>A0ACB8B8S3_9AGAM</name>
<dbReference type="Proteomes" id="UP000790709">
    <property type="component" value="Unassembled WGS sequence"/>
</dbReference>
<protein>
    <submittedName>
        <fullName evidence="1">MFS general substrate transporter</fullName>
    </submittedName>
</protein>
<accession>A0ACB8B8S3</accession>
<evidence type="ECO:0000313" key="2">
    <source>
        <dbReference type="Proteomes" id="UP000790709"/>
    </source>
</evidence>
<proteinExistence type="predicted"/>
<organism evidence="1 2">
    <name type="scientific">Leucogyrophana mollusca</name>
    <dbReference type="NCBI Taxonomy" id="85980"/>
    <lineage>
        <taxon>Eukaryota</taxon>
        <taxon>Fungi</taxon>
        <taxon>Dikarya</taxon>
        <taxon>Basidiomycota</taxon>
        <taxon>Agaricomycotina</taxon>
        <taxon>Agaricomycetes</taxon>
        <taxon>Agaricomycetidae</taxon>
        <taxon>Boletales</taxon>
        <taxon>Boletales incertae sedis</taxon>
        <taxon>Leucogyrophana</taxon>
    </lineage>
</organism>
<evidence type="ECO:0000313" key="1">
    <source>
        <dbReference type="EMBL" id="KAH7921308.1"/>
    </source>
</evidence>
<keyword evidence="2" id="KW-1185">Reference proteome</keyword>
<sequence length="490" mass="53071">MHEDHGIVDEERPLLSPRKAKRPSTPLPKLQIGILLIVQLAEPIASMCIYPFINQLVRELDITGGDETKVGYYAGLIESLFFATQAVTVLRWSRLSDRIGRKPVILTGLFGLCISMLAFGLSKTFWTLVISRCICGMLNGNIGVMKSMMGELTDSTNMARGFSFMPIVWCVGATIGYRSPFMGGHLVRPRDNFPRLFTSPFWGRYPYFLPCAAAASFTAVAFILILLFLKETLPRASSTVPSTSEASPSTAQQSPEDVSAVAGSSSSEAAVPLRSLLTPSIVIPVANYATLALVEIGVIALQPLFYSTPHEYGGLDFTPSVIGSWVALFGFVDGIFQLCFFAAIVERLGPKRTFLISVSCFLPIIAIFPIMSSIVQVRGVDPTIWVLLTCQLSLTVILDMSFGCILMFITSAAPTKRSLGAINGMGQTLASIARAVGPAMATSLFAFSKERNVLGGNAVYVFLGILASGLVYLASCLPDKLADRDEDRRQ</sequence>
<reference evidence="1" key="1">
    <citation type="journal article" date="2021" name="New Phytol.">
        <title>Evolutionary innovations through gain and loss of genes in the ectomycorrhizal Boletales.</title>
        <authorList>
            <person name="Wu G."/>
            <person name="Miyauchi S."/>
            <person name="Morin E."/>
            <person name="Kuo A."/>
            <person name="Drula E."/>
            <person name="Varga T."/>
            <person name="Kohler A."/>
            <person name="Feng B."/>
            <person name="Cao Y."/>
            <person name="Lipzen A."/>
            <person name="Daum C."/>
            <person name="Hundley H."/>
            <person name="Pangilinan J."/>
            <person name="Johnson J."/>
            <person name="Barry K."/>
            <person name="LaButti K."/>
            <person name="Ng V."/>
            <person name="Ahrendt S."/>
            <person name="Min B."/>
            <person name="Choi I.G."/>
            <person name="Park H."/>
            <person name="Plett J.M."/>
            <person name="Magnuson J."/>
            <person name="Spatafora J.W."/>
            <person name="Nagy L.G."/>
            <person name="Henrissat B."/>
            <person name="Grigoriev I.V."/>
            <person name="Yang Z.L."/>
            <person name="Xu J."/>
            <person name="Martin F.M."/>
        </authorList>
    </citation>
    <scope>NUCLEOTIDE SEQUENCE</scope>
    <source>
        <strain evidence="1">KUC20120723A-06</strain>
    </source>
</reference>
<gene>
    <name evidence="1" type="ORF">BV22DRAFT_1019635</name>
</gene>
<comment type="caution">
    <text evidence="1">The sequence shown here is derived from an EMBL/GenBank/DDBJ whole genome shotgun (WGS) entry which is preliminary data.</text>
</comment>